<dbReference type="GeneID" id="70239506"/>
<gene>
    <name evidence="7" type="ORF">BGW36DRAFT_109180</name>
</gene>
<evidence type="ECO:0000256" key="5">
    <source>
        <dbReference type="ARBA" id="ARBA00023242"/>
    </source>
</evidence>
<dbReference type="GO" id="GO:0008270">
    <property type="term" value="F:zinc ion binding"/>
    <property type="evidence" value="ECO:0007669"/>
    <property type="project" value="InterPro"/>
</dbReference>
<dbReference type="EMBL" id="JAJTJA010000003">
    <property type="protein sequence ID" value="KAH8701970.1"/>
    <property type="molecule type" value="Genomic_DNA"/>
</dbReference>
<comment type="caution">
    <text evidence="7">The sequence shown here is derived from an EMBL/GenBank/DDBJ whole genome shotgun (WGS) entry which is preliminary data.</text>
</comment>
<dbReference type="GO" id="GO:0005634">
    <property type="term" value="C:nucleus"/>
    <property type="evidence" value="ECO:0007669"/>
    <property type="project" value="UniProtKB-SubCell"/>
</dbReference>
<dbReference type="RefSeq" id="XP_046075346.1">
    <property type="nucleotide sequence ID" value="XM_046209219.1"/>
</dbReference>
<dbReference type="GO" id="GO:0000976">
    <property type="term" value="F:transcription cis-regulatory region binding"/>
    <property type="evidence" value="ECO:0007669"/>
    <property type="project" value="TreeGrafter"/>
</dbReference>
<dbReference type="CDD" id="cd12148">
    <property type="entry name" value="fungal_TF_MHR"/>
    <property type="match status" value="1"/>
</dbReference>
<dbReference type="GO" id="GO:0000981">
    <property type="term" value="F:DNA-binding transcription factor activity, RNA polymerase II-specific"/>
    <property type="evidence" value="ECO:0007669"/>
    <property type="project" value="InterPro"/>
</dbReference>
<keyword evidence="5" id="KW-0539">Nucleus</keyword>
<reference evidence="7" key="1">
    <citation type="submission" date="2021-12" db="EMBL/GenBank/DDBJ databases">
        <title>Convergent genome expansion in fungi linked to evolution of root-endophyte symbiosis.</title>
        <authorList>
            <consortium name="DOE Joint Genome Institute"/>
            <person name="Ke Y.-H."/>
            <person name="Bonito G."/>
            <person name="Liao H.-L."/>
            <person name="Looney B."/>
            <person name="Rojas-Flechas A."/>
            <person name="Nash J."/>
            <person name="Hameed K."/>
            <person name="Schadt C."/>
            <person name="Martin F."/>
            <person name="Crous P.W."/>
            <person name="Miettinen O."/>
            <person name="Magnuson J.K."/>
            <person name="Labbe J."/>
            <person name="Jacobson D."/>
            <person name="Doktycz M.J."/>
            <person name="Veneault-Fourrey C."/>
            <person name="Kuo A."/>
            <person name="Mondo S."/>
            <person name="Calhoun S."/>
            <person name="Riley R."/>
            <person name="Ohm R."/>
            <person name="LaButti K."/>
            <person name="Andreopoulos B."/>
            <person name="Pangilinan J."/>
            <person name="Nolan M."/>
            <person name="Tritt A."/>
            <person name="Clum A."/>
            <person name="Lipzen A."/>
            <person name="Daum C."/>
            <person name="Barry K."/>
            <person name="Grigoriev I.V."/>
            <person name="Vilgalys R."/>
        </authorList>
    </citation>
    <scope>NUCLEOTIDE SEQUENCE</scope>
    <source>
        <strain evidence="7">PMI_201</strain>
    </source>
</reference>
<dbReference type="InterPro" id="IPR036864">
    <property type="entry name" value="Zn2-C6_fun-type_DNA-bd_sf"/>
</dbReference>
<sequence length="624" mass="70064">MEKPRPGPGHTSSYGQACMQCYKAKCRCVPHSSGDGCERCLRLKKDCQPSGTTRKRNGQKNEESDVRIAHLEGKIETLLSAVQSMVNSSAPSAEFRRLLDSGSIPSSTSGSKDTPANSISTSGGPTPATDLSPMGPNPFSQSPSNPSAVQPDECLGFFRSRMLPCFPFINLTPDITARQLYQDRPFLFQAILTVTTFSTQRKLALVEELKRILFTSALLNLQSNIDLLLGLLTYLAWSTDAFLGRADLVSRLMMLAISLVYDLRLFKPSPPDVKLVMTITQGRTYENDENTIETVQLFMEKQRALLACFVLSSNISSHLGRVDALRWTPQMEEALRLIEMNKSCPTDEAFAFQVRLQLLKQRAAYVREQNETDRAHSPTASVTFSVPGLLYLKTLLGQLHELRSSIPPDLPQRGILITYGHYVELYINQLGSCLTWDSVVLNPSGQRTDVGVLPGFERLESLWRSVESIKSLMDNFYNIPPSELVGLPFHFWSQMILCITVLKYLSVLEDPAWDRRAVQNTVDIMSTMEYMIQKLELTSQELGLQCDDNLFRLLSKLFSKCQVWAAERWNLASQLQDIGQNADPCASTLNSSIPDLDQMIWMQSMDLESDQWFDDMMGWPTTSV</sequence>
<evidence type="ECO:0000256" key="6">
    <source>
        <dbReference type="SAM" id="MobiDB-lite"/>
    </source>
</evidence>
<feature type="compositionally biased region" description="Low complexity" evidence="6">
    <location>
        <begin position="101"/>
        <end position="111"/>
    </location>
</feature>
<feature type="region of interest" description="Disordered" evidence="6">
    <location>
        <begin position="100"/>
        <end position="148"/>
    </location>
</feature>
<evidence type="ECO:0000313" key="8">
    <source>
        <dbReference type="Proteomes" id="UP001201262"/>
    </source>
</evidence>
<keyword evidence="2" id="KW-0805">Transcription regulation</keyword>
<evidence type="ECO:0000313" key="7">
    <source>
        <dbReference type="EMBL" id="KAH8701970.1"/>
    </source>
</evidence>
<dbReference type="PANTHER" id="PTHR31845">
    <property type="entry name" value="FINGER DOMAIN PROTEIN, PUTATIVE-RELATED"/>
    <property type="match status" value="1"/>
</dbReference>
<comment type="subcellular location">
    <subcellularLocation>
        <location evidence="1">Nucleus</location>
    </subcellularLocation>
</comment>
<feature type="compositionally biased region" description="Polar residues" evidence="6">
    <location>
        <begin position="112"/>
        <end position="124"/>
    </location>
</feature>
<evidence type="ECO:0000256" key="2">
    <source>
        <dbReference type="ARBA" id="ARBA00023015"/>
    </source>
</evidence>
<dbReference type="Gene3D" id="4.10.240.10">
    <property type="entry name" value="Zn(2)-C6 fungal-type DNA-binding domain"/>
    <property type="match status" value="1"/>
</dbReference>
<organism evidence="7 8">
    <name type="scientific">Talaromyces proteolyticus</name>
    <dbReference type="NCBI Taxonomy" id="1131652"/>
    <lineage>
        <taxon>Eukaryota</taxon>
        <taxon>Fungi</taxon>
        <taxon>Dikarya</taxon>
        <taxon>Ascomycota</taxon>
        <taxon>Pezizomycotina</taxon>
        <taxon>Eurotiomycetes</taxon>
        <taxon>Eurotiomycetidae</taxon>
        <taxon>Eurotiales</taxon>
        <taxon>Trichocomaceae</taxon>
        <taxon>Talaromyces</taxon>
        <taxon>Talaromyces sect. Bacilispori</taxon>
    </lineage>
</organism>
<dbReference type="Proteomes" id="UP001201262">
    <property type="component" value="Unassembled WGS sequence"/>
</dbReference>
<evidence type="ECO:0008006" key="9">
    <source>
        <dbReference type="Google" id="ProtNLM"/>
    </source>
</evidence>
<feature type="compositionally biased region" description="Low complexity" evidence="6">
    <location>
        <begin position="137"/>
        <end position="147"/>
    </location>
</feature>
<proteinExistence type="predicted"/>
<keyword evidence="3" id="KW-0238">DNA-binding</keyword>
<dbReference type="InterPro" id="IPR051089">
    <property type="entry name" value="prtT"/>
</dbReference>
<evidence type="ECO:0000256" key="1">
    <source>
        <dbReference type="ARBA" id="ARBA00004123"/>
    </source>
</evidence>
<evidence type="ECO:0000256" key="3">
    <source>
        <dbReference type="ARBA" id="ARBA00023125"/>
    </source>
</evidence>
<dbReference type="PANTHER" id="PTHR31845:SF18">
    <property type="entry name" value="ZN(II)2CYS6 TRANSCRIPTION FACTOR (EUROFUNG)"/>
    <property type="match status" value="1"/>
</dbReference>
<accession>A0AAD4L165</accession>
<name>A0AAD4L165_9EURO</name>
<evidence type="ECO:0000256" key="4">
    <source>
        <dbReference type="ARBA" id="ARBA00023163"/>
    </source>
</evidence>
<dbReference type="AlphaFoldDB" id="A0AAD4L165"/>
<keyword evidence="8" id="KW-1185">Reference proteome</keyword>
<protein>
    <recommendedName>
        <fullName evidence="9">Zn(2)-C6 fungal-type domain-containing protein</fullName>
    </recommendedName>
</protein>
<keyword evidence="4" id="KW-0804">Transcription</keyword>